<accession>A0ABD3EF51</accession>
<reference evidence="2" key="1">
    <citation type="journal article" date="2024" name="IScience">
        <title>Strigolactones Initiate the Formation of Haustorium-like Structures in Castilleja.</title>
        <authorList>
            <person name="Buerger M."/>
            <person name="Peterson D."/>
            <person name="Chory J."/>
        </authorList>
    </citation>
    <scope>NUCLEOTIDE SEQUENCE [LARGE SCALE GENOMIC DNA]</scope>
</reference>
<comment type="caution">
    <text evidence="1">The sequence shown here is derived from an EMBL/GenBank/DDBJ whole genome shotgun (WGS) entry which is preliminary data.</text>
</comment>
<name>A0ABD3EF51_9LAMI</name>
<dbReference type="Proteomes" id="UP001632038">
    <property type="component" value="Unassembled WGS sequence"/>
</dbReference>
<dbReference type="PANTHER" id="PTHR11697">
    <property type="entry name" value="GENERAL TRANSCRIPTION FACTOR 2-RELATED ZINC FINGER PROTEIN"/>
    <property type="match status" value="1"/>
</dbReference>
<organism evidence="1 2">
    <name type="scientific">Castilleja foliolosa</name>
    <dbReference type="NCBI Taxonomy" id="1961234"/>
    <lineage>
        <taxon>Eukaryota</taxon>
        <taxon>Viridiplantae</taxon>
        <taxon>Streptophyta</taxon>
        <taxon>Embryophyta</taxon>
        <taxon>Tracheophyta</taxon>
        <taxon>Spermatophyta</taxon>
        <taxon>Magnoliopsida</taxon>
        <taxon>eudicotyledons</taxon>
        <taxon>Gunneridae</taxon>
        <taxon>Pentapetalae</taxon>
        <taxon>asterids</taxon>
        <taxon>lamiids</taxon>
        <taxon>Lamiales</taxon>
        <taxon>Orobanchaceae</taxon>
        <taxon>Pedicularideae</taxon>
        <taxon>Castillejinae</taxon>
        <taxon>Castilleja</taxon>
    </lineage>
</organism>
<evidence type="ECO:0000313" key="1">
    <source>
        <dbReference type="EMBL" id="KAL3651649.1"/>
    </source>
</evidence>
<gene>
    <name evidence="1" type="ORF">CASFOL_004651</name>
</gene>
<sequence length="94" mass="11275">MEMDNRFSESSTELLRYLACLDPKDSFSNFSVQLSELYPQDFWIYDRMELPEQLEMWISEMRGNEVFSTMQSIGDVSKKMVELESTIFFNWYIV</sequence>
<keyword evidence="2" id="KW-1185">Reference proteome</keyword>
<evidence type="ECO:0000313" key="2">
    <source>
        <dbReference type="Proteomes" id="UP001632038"/>
    </source>
</evidence>
<dbReference type="PANTHER" id="PTHR11697:SF230">
    <property type="entry name" value="ZINC FINGER, MYM DOMAIN CONTAINING 1"/>
    <property type="match status" value="1"/>
</dbReference>
<proteinExistence type="predicted"/>
<dbReference type="InterPro" id="IPR055298">
    <property type="entry name" value="AtLOH3-like"/>
</dbReference>
<dbReference type="AlphaFoldDB" id="A0ABD3EF51"/>
<protein>
    <submittedName>
        <fullName evidence="1">Uncharacterized protein</fullName>
    </submittedName>
</protein>
<dbReference type="EMBL" id="JAVIJP010000006">
    <property type="protein sequence ID" value="KAL3651649.1"/>
    <property type="molecule type" value="Genomic_DNA"/>
</dbReference>